<keyword evidence="6" id="KW-0443">Lipid metabolism</keyword>
<sequence>MVVELAQDELKNLGKVWLSIFVSLSYCYVIGKITPKGFTRLVPILPVISLFLILPLNLTSIHFCGFTAFFIAWLANFKLLLFAFGKPPLSFDHPISYPLFIVVSCLPIKIQPPKNTPNSQINQNPDQKSQNNSYPSPQKFKNSQNPDQKSPNNSYPSPKKSQISQKEQNPDQRSQNKSYPSPQKSQISPRNYLIKFVLLALMIKIYDYRDQIVQIHPKILWLIYFFHIYFALEIILAILAKSAKIFLGLELEPQFNEPLLSTSLQDFWGKRWNLMVTSILRPTVYLPTLKISSRVIGREAAPLPAVMATFIVSALMHELIFYYLGRVGPTFEATWFFLLHGFCLCVEITVKKYGRQRKWRVPPRWFSGVATAVFVVGTGFWLFLPPLLKAGLDTRGLGEYAVIGAYVKRVLF</sequence>
<feature type="compositionally biased region" description="Polar residues" evidence="9">
    <location>
        <begin position="162"/>
        <end position="186"/>
    </location>
</feature>
<reference evidence="13" key="2">
    <citation type="submission" date="2025-08" db="UniProtKB">
        <authorList>
            <consortium name="RefSeq"/>
        </authorList>
    </citation>
    <scope>IDENTIFICATION</scope>
    <source>
        <tissue evidence="13">Leaf</tissue>
    </source>
</reference>
<evidence type="ECO:0000256" key="7">
    <source>
        <dbReference type="ARBA" id="ARBA00023136"/>
    </source>
</evidence>
<evidence type="ECO:0000256" key="4">
    <source>
        <dbReference type="ARBA" id="ARBA00022692"/>
    </source>
</evidence>
<evidence type="ECO:0000259" key="11">
    <source>
        <dbReference type="Pfam" id="PF13813"/>
    </source>
</evidence>
<accession>A0A9R0HQF5</accession>
<evidence type="ECO:0000256" key="5">
    <source>
        <dbReference type="ARBA" id="ARBA00022989"/>
    </source>
</evidence>
<proteinExistence type="inferred from homology"/>
<organism evidence="12 13">
    <name type="scientific">Spinacia oleracea</name>
    <name type="common">Spinach</name>
    <dbReference type="NCBI Taxonomy" id="3562"/>
    <lineage>
        <taxon>Eukaryota</taxon>
        <taxon>Viridiplantae</taxon>
        <taxon>Streptophyta</taxon>
        <taxon>Embryophyta</taxon>
        <taxon>Tracheophyta</taxon>
        <taxon>Spermatophyta</taxon>
        <taxon>Magnoliopsida</taxon>
        <taxon>eudicotyledons</taxon>
        <taxon>Gunneridae</taxon>
        <taxon>Pentapetalae</taxon>
        <taxon>Caryophyllales</taxon>
        <taxon>Chenopodiaceae</taxon>
        <taxon>Chenopodioideae</taxon>
        <taxon>Anserineae</taxon>
        <taxon>Spinacia</taxon>
    </lineage>
</organism>
<evidence type="ECO:0000256" key="9">
    <source>
        <dbReference type="SAM" id="MobiDB-lite"/>
    </source>
</evidence>
<feature type="transmembrane region" description="Helical" evidence="10">
    <location>
        <begin position="60"/>
        <end position="84"/>
    </location>
</feature>
<evidence type="ECO:0000313" key="13">
    <source>
        <dbReference type="RefSeq" id="XP_021834914.1"/>
    </source>
</evidence>
<keyword evidence="7 10" id="KW-0472">Membrane</keyword>
<dbReference type="InterPro" id="IPR032805">
    <property type="entry name" value="Wax_synthase_dom"/>
</dbReference>
<feature type="transmembrane region" description="Helical" evidence="10">
    <location>
        <begin position="365"/>
        <end position="384"/>
    </location>
</feature>
<feature type="compositionally biased region" description="Low complexity" evidence="9">
    <location>
        <begin position="149"/>
        <end position="161"/>
    </location>
</feature>
<feature type="transmembrane region" description="Helical" evidence="10">
    <location>
        <begin position="221"/>
        <end position="240"/>
    </location>
</feature>
<gene>
    <name evidence="13" type="primary">LOC110774657</name>
</gene>
<evidence type="ECO:0000313" key="12">
    <source>
        <dbReference type="Proteomes" id="UP000813463"/>
    </source>
</evidence>
<dbReference type="OrthoDB" id="1077582at2759"/>
<feature type="compositionally biased region" description="Polar residues" evidence="9">
    <location>
        <begin position="116"/>
        <end position="148"/>
    </location>
</feature>
<reference evidence="12" key="1">
    <citation type="journal article" date="2021" name="Nat. Commun.">
        <title>Genomic analyses provide insights into spinach domestication and the genetic basis of agronomic traits.</title>
        <authorList>
            <person name="Cai X."/>
            <person name="Sun X."/>
            <person name="Xu C."/>
            <person name="Sun H."/>
            <person name="Wang X."/>
            <person name="Ge C."/>
            <person name="Zhang Z."/>
            <person name="Wang Q."/>
            <person name="Fei Z."/>
            <person name="Jiao C."/>
            <person name="Wang Q."/>
        </authorList>
    </citation>
    <scope>NUCLEOTIDE SEQUENCE [LARGE SCALE GENOMIC DNA]</scope>
    <source>
        <strain evidence="12">cv. Varoflay</strain>
    </source>
</reference>
<dbReference type="GO" id="GO:0016020">
    <property type="term" value="C:membrane"/>
    <property type="evidence" value="ECO:0007669"/>
    <property type="project" value="UniProtKB-SubCell"/>
</dbReference>
<keyword evidence="4 10" id="KW-0812">Transmembrane</keyword>
<evidence type="ECO:0000256" key="3">
    <source>
        <dbReference type="ARBA" id="ARBA00022679"/>
    </source>
</evidence>
<keyword evidence="3" id="KW-0808">Transferase</keyword>
<feature type="domain" description="Wax synthase" evidence="11">
    <location>
        <begin position="252"/>
        <end position="339"/>
    </location>
</feature>
<evidence type="ECO:0000256" key="8">
    <source>
        <dbReference type="ARBA" id="ARBA00023315"/>
    </source>
</evidence>
<dbReference type="Proteomes" id="UP000813463">
    <property type="component" value="Chromosome 2"/>
</dbReference>
<dbReference type="KEGG" id="soe:110774657"/>
<dbReference type="InterPro" id="IPR044851">
    <property type="entry name" value="Wax_synthase"/>
</dbReference>
<dbReference type="RefSeq" id="XP_021834914.1">
    <property type="nucleotide sequence ID" value="XM_021979222.2"/>
</dbReference>
<evidence type="ECO:0000256" key="1">
    <source>
        <dbReference type="ARBA" id="ARBA00004141"/>
    </source>
</evidence>
<comment type="similarity">
    <text evidence="2">Belongs to the wax synthase family.</text>
</comment>
<dbReference type="GO" id="GO:0008374">
    <property type="term" value="F:O-acyltransferase activity"/>
    <property type="evidence" value="ECO:0007669"/>
    <property type="project" value="InterPro"/>
</dbReference>
<evidence type="ECO:0000256" key="6">
    <source>
        <dbReference type="ARBA" id="ARBA00023098"/>
    </source>
</evidence>
<feature type="region of interest" description="Disordered" evidence="9">
    <location>
        <begin position="114"/>
        <end position="186"/>
    </location>
</feature>
<evidence type="ECO:0000256" key="10">
    <source>
        <dbReference type="SAM" id="Phobius"/>
    </source>
</evidence>
<dbReference type="PANTHER" id="PTHR31595">
    <property type="entry name" value="LONG-CHAIN-ALCOHOL O-FATTY-ACYLTRANSFERASE 3-RELATED"/>
    <property type="match status" value="1"/>
</dbReference>
<name>A0A9R0HQF5_SPIOL</name>
<keyword evidence="12" id="KW-1185">Reference proteome</keyword>
<keyword evidence="5 10" id="KW-1133">Transmembrane helix</keyword>
<dbReference type="PANTHER" id="PTHR31595:SF77">
    <property type="entry name" value="ACYL-COA--STEROL O-ACYLTRANSFERASE 1-LIKE"/>
    <property type="match status" value="1"/>
</dbReference>
<feature type="transmembrane region" description="Helical" evidence="10">
    <location>
        <begin position="12"/>
        <end position="30"/>
    </location>
</feature>
<protein>
    <submittedName>
        <fullName evidence="13">Probable long-chain-alcohol O-fatty-acyltransferase 4</fullName>
    </submittedName>
</protein>
<keyword evidence="8" id="KW-0012">Acyltransferase</keyword>
<dbReference type="Pfam" id="PF13813">
    <property type="entry name" value="MBOAT_2"/>
    <property type="match status" value="1"/>
</dbReference>
<dbReference type="GO" id="GO:0006629">
    <property type="term" value="P:lipid metabolic process"/>
    <property type="evidence" value="ECO:0007669"/>
    <property type="project" value="UniProtKB-KW"/>
</dbReference>
<comment type="subcellular location">
    <subcellularLocation>
        <location evidence="1">Membrane</location>
        <topology evidence="1">Multi-pass membrane protein</topology>
    </subcellularLocation>
</comment>
<dbReference type="GeneID" id="110774657"/>
<evidence type="ECO:0000256" key="2">
    <source>
        <dbReference type="ARBA" id="ARBA00007282"/>
    </source>
</evidence>
<dbReference type="AlphaFoldDB" id="A0A9R0HQF5"/>